<evidence type="ECO:0000256" key="2">
    <source>
        <dbReference type="ARBA" id="ARBA00012438"/>
    </source>
</evidence>
<dbReference type="Gene3D" id="2.10.70.100">
    <property type="match status" value="1"/>
</dbReference>
<dbReference type="SMART" id="SM00388">
    <property type="entry name" value="HisKA"/>
    <property type="match status" value="1"/>
</dbReference>
<evidence type="ECO:0000256" key="4">
    <source>
        <dbReference type="ARBA" id="ARBA00022777"/>
    </source>
</evidence>
<gene>
    <name evidence="10" type="ORF">HK414_19910</name>
</gene>
<evidence type="ECO:0000313" key="11">
    <source>
        <dbReference type="Proteomes" id="UP000500826"/>
    </source>
</evidence>
<keyword evidence="11" id="KW-1185">Reference proteome</keyword>
<comment type="catalytic activity">
    <reaction evidence="1">
        <text>ATP + protein L-histidine = ADP + protein N-phospho-L-histidine.</text>
        <dbReference type="EC" id="2.7.13.3"/>
    </reaction>
</comment>
<dbReference type="SUPFAM" id="SSF55785">
    <property type="entry name" value="PYP-like sensor domain (PAS domain)"/>
    <property type="match status" value="1"/>
</dbReference>
<dbReference type="NCBIfam" id="TIGR00229">
    <property type="entry name" value="sensory_box"/>
    <property type="match status" value="1"/>
</dbReference>
<dbReference type="PANTHER" id="PTHR43711:SF1">
    <property type="entry name" value="HISTIDINE KINASE 1"/>
    <property type="match status" value="1"/>
</dbReference>
<dbReference type="PANTHER" id="PTHR43711">
    <property type="entry name" value="TWO-COMPONENT HISTIDINE KINASE"/>
    <property type="match status" value="1"/>
</dbReference>
<dbReference type="InterPro" id="IPR036097">
    <property type="entry name" value="HisK_dim/P_sf"/>
</dbReference>
<evidence type="ECO:0000259" key="8">
    <source>
        <dbReference type="PROSITE" id="PS50112"/>
    </source>
</evidence>
<dbReference type="EMBL" id="CP053418">
    <property type="protein sequence ID" value="QJW85000.1"/>
    <property type="molecule type" value="Genomic_DNA"/>
</dbReference>
<feature type="domain" description="PAS" evidence="8">
    <location>
        <begin position="140"/>
        <end position="212"/>
    </location>
</feature>
<dbReference type="InterPro" id="IPR005467">
    <property type="entry name" value="His_kinase_dom"/>
</dbReference>
<keyword evidence="3" id="KW-0808">Transferase</keyword>
<dbReference type="InterPro" id="IPR000014">
    <property type="entry name" value="PAS"/>
</dbReference>
<organism evidence="10 11">
    <name type="scientific">Ramlibacter terrae</name>
    <dbReference type="NCBI Taxonomy" id="2732511"/>
    <lineage>
        <taxon>Bacteria</taxon>
        <taxon>Pseudomonadati</taxon>
        <taxon>Pseudomonadota</taxon>
        <taxon>Betaproteobacteria</taxon>
        <taxon>Burkholderiales</taxon>
        <taxon>Comamonadaceae</taxon>
        <taxon>Ramlibacter</taxon>
    </lineage>
</organism>
<dbReference type="SUPFAM" id="SSF47384">
    <property type="entry name" value="Homodimeric domain of signal transducing histidine kinase"/>
    <property type="match status" value="1"/>
</dbReference>
<evidence type="ECO:0000256" key="1">
    <source>
        <dbReference type="ARBA" id="ARBA00000085"/>
    </source>
</evidence>
<feature type="transmembrane region" description="Helical" evidence="6">
    <location>
        <begin position="101"/>
        <end position="123"/>
    </location>
</feature>
<feature type="domain" description="PAC" evidence="9">
    <location>
        <begin position="222"/>
        <end position="274"/>
    </location>
</feature>
<evidence type="ECO:0000256" key="5">
    <source>
        <dbReference type="ARBA" id="ARBA00023012"/>
    </source>
</evidence>
<proteinExistence type="predicted"/>
<dbReference type="InterPro" id="IPR036890">
    <property type="entry name" value="HATPase_C_sf"/>
</dbReference>
<dbReference type="InterPro" id="IPR035965">
    <property type="entry name" value="PAS-like_dom_sf"/>
</dbReference>
<evidence type="ECO:0000256" key="3">
    <source>
        <dbReference type="ARBA" id="ARBA00022679"/>
    </source>
</evidence>
<keyword evidence="6" id="KW-1133">Transmembrane helix</keyword>
<dbReference type="InterPro" id="IPR013655">
    <property type="entry name" value="PAS_fold_3"/>
</dbReference>
<evidence type="ECO:0000256" key="6">
    <source>
        <dbReference type="SAM" id="Phobius"/>
    </source>
</evidence>
<dbReference type="Gene3D" id="3.30.565.10">
    <property type="entry name" value="Histidine kinase-like ATPase, C-terminal domain"/>
    <property type="match status" value="1"/>
</dbReference>
<dbReference type="Gene3D" id="3.30.450.20">
    <property type="entry name" value="PAS domain"/>
    <property type="match status" value="1"/>
</dbReference>
<keyword evidence="6" id="KW-0472">Membrane</keyword>
<evidence type="ECO:0000259" key="9">
    <source>
        <dbReference type="PROSITE" id="PS50113"/>
    </source>
</evidence>
<name>A0ABX6P4N8_9BURK</name>
<evidence type="ECO:0000313" key="10">
    <source>
        <dbReference type="EMBL" id="QJW85000.1"/>
    </source>
</evidence>
<feature type="transmembrane region" description="Helical" evidence="6">
    <location>
        <begin position="77"/>
        <end position="95"/>
    </location>
</feature>
<keyword evidence="5" id="KW-0902">Two-component regulatory system</keyword>
<reference evidence="10 11" key="1">
    <citation type="submission" date="2020-05" db="EMBL/GenBank/DDBJ databases">
        <title>Ramlibacter rhizophilus sp. nov., isolated from rhizosphere soil of national flower Mugunghwa from South Korea.</title>
        <authorList>
            <person name="Zheng-Fei Y."/>
            <person name="Huan T."/>
        </authorList>
    </citation>
    <scope>NUCLEOTIDE SEQUENCE [LARGE SCALE GENOMIC DNA]</scope>
    <source>
        <strain evidence="10 11">H242</strain>
    </source>
</reference>
<evidence type="ECO:0000259" key="7">
    <source>
        <dbReference type="PROSITE" id="PS50109"/>
    </source>
</evidence>
<feature type="transmembrane region" description="Helical" evidence="6">
    <location>
        <begin position="46"/>
        <end position="65"/>
    </location>
</feature>
<dbReference type="SMART" id="SM00086">
    <property type="entry name" value="PAC"/>
    <property type="match status" value="1"/>
</dbReference>
<keyword evidence="4" id="KW-0418">Kinase</keyword>
<dbReference type="Pfam" id="PF08447">
    <property type="entry name" value="PAS_3"/>
    <property type="match status" value="1"/>
</dbReference>
<dbReference type="InterPro" id="IPR050736">
    <property type="entry name" value="Sensor_HK_Regulatory"/>
</dbReference>
<dbReference type="Gene3D" id="1.10.287.130">
    <property type="match status" value="1"/>
</dbReference>
<dbReference type="SUPFAM" id="SSF55874">
    <property type="entry name" value="ATPase domain of HSP90 chaperone/DNA topoisomerase II/histidine kinase"/>
    <property type="match status" value="1"/>
</dbReference>
<dbReference type="Proteomes" id="UP000500826">
    <property type="component" value="Chromosome"/>
</dbReference>
<dbReference type="CDD" id="cd00130">
    <property type="entry name" value="PAS"/>
    <property type="match status" value="1"/>
</dbReference>
<reference evidence="10 11" key="2">
    <citation type="submission" date="2020-05" db="EMBL/GenBank/DDBJ databases">
        <authorList>
            <person name="Khan S.A."/>
            <person name="Jeon C.O."/>
            <person name="Chun B.H."/>
        </authorList>
    </citation>
    <scope>NUCLEOTIDE SEQUENCE [LARGE SCALE GENOMIC DNA]</scope>
    <source>
        <strain evidence="10 11">H242</strain>
    </source>
</reference>
<dbReference type="EC" id="2.7.13.3" evidence="2"/>
<protein>
    <recommendedName>
        <fullName evidence="2">histidine kinase</fullName>
        <ecNumber evidence="2">2.7.13.3</ecNumber>
    </recommendedName>
</protein>
<keyword evidence="6" id="KW-0812">Transmembrane</keyword>
<dbReference type="CDD" id="cd00082">
    <property type="entry name" value="HisKA"/>
    <property type="match status" value="1"/>
</dbReference>
<accession>A0ABX6P4N8</accession>
<sequence length="473" mass="52132">MATFLLLVHALFPRALHARALHLLVAACAAGALLVALTPARVYSHTVYFGQALGLAIGIYVLGCIGRAARAGRRDAGVLLVGMAFLFAVLVVNLLEFYVGLALRTLTAFGLLAFVLSPALVLLRRLARALTTEEQRSTEQREKADLLVRTTQAGILDMDLARGLVRYSDRLLEILGFPAGTVTSDWPEFFERIHPHERAMVRETFHHHREDRSVRGGEQRHQPEEYRLLRQDGSAVWVHAEAISLRASDGAALRYICSILDITDHRAVAEGLKRQNAALAENARLREDVERMSRHDLKTPLNSIIGVTRLLREDAGVPPEHRELLAITERAGYRMLEMVNLSLDLSRMELGTYDFTPQAVNLVDVVSRVLLDVQGTAEAARVQIGMERAFSKPVYARAEELLCYSILANLVKNAVEATPAHGTVVIGIERGDPVRVWVHNAAQVAPEVAGRFFDKYATAGKAGGTGLARTRRA</sequence>
<dbReference type="Pfam" id="PF00512">
    <property type="entry name" value="HisKA"/>
    <property type="match status" value="1"/>
</dbReference>
<feature type="domain" description="Histidine kinase" evidence="7">
    <location>
        <begin position="292"/>
        <end position="473"/>
    </location>
</feature>
<dbReference type="InterPro" id="IPR001610">
    <property type="entry name" value="PAC"/>
</dbReference>
<dbReference type="PROSITE" id="PS50112">
    <property type="entry name" value="PAS"/>
    <property type="match status" value="1"/>
</dbReference>
<dbReference type="PROSITE" id="PS50109">
    <property type="entry name" value="HIS_KIN"/>
    <property type="match status" value="1"/>
</dbReference>
<dbReference type="InterPro" id="IPR003661">
    <property type="entry name" value="HisK_dim/P_dom"/>
</dbReference>
<dbReference type="PROSITE" id="PS50113">
    <property type="entry name" value="PAC"/>
    <property type="match status" value="1"/>
</dbReference>
<dbReference type="InterPro" id="IPR000700">
    <property type="entry name" value="PAS-assoc_C"/>
</dbReference>